<organism evidence="2 3">
    <name type="scientific">Kitasatospora arboriphila</name>
    <dbReference type="NCBI Taxonomy" id="258052"/>
    <lineage>
        <taxon>Bacteria</taxon>
        <taxon>Bacillati</taxon>
        <taxon>Actinomycetota</taxon>
        <taxon>Actinomycetes</taxon>
        <taxon>Kitasatosporales</taxon>
        <taxon>Streptomycetaceae</taxon>
        <taxon>Kitasatospora</taxon>
    </lineage>
</organism>
<reference evidence="2 3" key="1">
    <citation type="journal article" date="2019" name="Int. J. Syst. Evol. Microbiol.">
        <title>The Global Catalogue of Microorganisms (GCM) 10K type strain sequencing project: providing services to taxonomists for standard genome sequencing and annotation.</title>
        <authorList>
            <consortium name="The Broad Institute Genomics Platform"/>
            <consortium name="The Broad Institute Genome Sequencing Center for Infectious Disease"/>
            <person name="Wu L."/>
            <person name="Ma J."/>
        </authorList>
    </citation>
    <scope>NUCLEOTIDE SEQUENCE [LARGE SCALE GENOMIC DNA]</scope>
    <source>
        <strain evidence="2 3">JCM 13002</strain>
    </source>
</reference>
<evidence type="ECO:0000259" key="1">
    <source>
        <dbReference type="Pfam" id="PF00174"/>
    </source>
</evidence>
<dbReference type="PRINTS" id="PR00407">
    <property type="entry name" value="EUMOPTERIN"/>
</dbReference>
<proteinExistence type="predicted"/>
<sequence>MKSRRKIDVESVVAGQGRSVREPRSAARIRPAYYRGAVTPGTSDGGGRGIVKPLPPEWFLPHDGNAEMRWGAPTGPGPHTPNERFFVRNHTRTPRIDPDTWRLRVHGSGLRGPGAAFSLADLHALPATTLDAVLECAGNGRRFWAEQQGTPAPGTAWGLGGVGMAAWHGVPLGVLLERAGLGPAAVDVLAVGLDPEYRVGGRDLGRVRRPLPVAKALEDVLVAYGMNGEPLPPDHGAPARLVVPGWVGVASVKWLGSLEVSDRPLESPWSTEFYRLFGPGQPADGGPALTRQTVKSAFELAPGAVLAAGRTHQLRGRSWSGAAAVRAVEVSTDGGRVWRTAELLDPPSRYGWRRWALDWRPAAPGRYGLRARATDLLGRTQGAEARFNREGYLFDAVVVHPVEVV</sequence>
<dbReference type="Pfam" id="PF00174">
    <property type="entry name" value="Oxidored_molyb"/>
    <property type="match status" value="1"/>
</dbReference>
<dbReference type="SUPFAM" id="SSF81296">
    <property type="entry name" value="E set domains"/>
    <property type="match status" value="1"/>
</dbReference>
<keyword evidence="3" id="KW-1185">Reference proteome</keyword>
<dbReference type="InterPro" id="IPR014756">
    <property type="entry name" value="Ig_E-set"/>
</dbReference>
<dbReference type="PANTHER" id="PTHR19372">
    <property type="entry name" value="SULFITE REDUCTASE"/>
    <property type="match status" value="1"/>
</dbReference>
<evidence type="ECO:0000313" key="3">
    <source>
        <dbReference type="Proteomes" id="UP001499987"/>
    </source>
</evidence>
<dbReference type="InterPro" id="IPR008335">
    <property type="entry name" value="Mopterin_OxRdtase_euk"/>
</dbReference>
<dbReference type="PANTHER" id="PTHR19372:SF7">
    <property type="entry name" value="SULFITE OXIDASE, MITOCHONDRIAL"/>
    <property type="match status" value="1"/>
</dbReference>
<dbReference type="EMBL" id="BAAALD010000159">
    <property type="protein sequence ID" value="GAA1126174.1"/>
    <property type="molecule type" value="Genomic_DNA"/>
</dbReference>
<protein>
    <submittedName>
        <fullName evidence="2">Sulfite oxidase</fullName>
    </submittedName>
</protein>
<feature type="domain" description="Oxidoreductase molybdopterin-binding" evidence="1">
    <location>
        <begin position="90"/>
        <end position="269"/>
    </location>
</feature>
<gene>
    <name evidence="2" type="ORF">GCM10009663_75750</name>
</gene>
<dbReference type="Gene3D" id="2.60.40.650">
    <property type="match status" value="1"/>
</dbReference>
<comment type="caution">
    <text evidence="2">The sequence shown here is derived from an EMBL/GenBank/DDBJ whole genome shotgun (WGS) entry which is preliminary data.</text>
</comment>
<dbReference type="InterPro" id="IPR036374">
    <property type="entry name" value="OxRdtase_Mopterin-bd_sf"/>
</dbReference>
<dbReference type="Gene3D" id="3.90.420.10">
    <property type="entry name" value="Oxidoreductase, molybdopterin-binding domain"/>
    <property type="match status" value="1"/>
</dbReference>
<dbReference type="SUPFAM" id="SSF56524">
    <property type="entry name" value="Oxidoreductase molybdopterin-binding domain"/>
    <property type="match status" value="1"/>
</dbReference>
<evidence type="ECO:0000313" key="2">
    <source>
        <dbReference type="EMBL" id="GAA1126174.1"/>
    </source>
</evidence>
<accession>A0ABN1U9I5</accession>
<name>A0ABN1U9I5_9ACTN</name>
<dbReference type="Proteomes" id="UP001499987">
    <property type="component" value="Unassembled WGS sequence"/>
</dbReference>
<dbReference type="InterPro" id="IPR000572">
    <property type="entry name" value="OxRdtase_Mopterin-bd_dom"/>
</dbReference>
<dbReference type="CDD" id="cd02110">
    <property type="entry name" value="SO_family_Moco_dimer"/>
    <property type="match status" value="1"/>
</dbReference>